<evidence type="ECO:0000313" key="1">
    <source>
        <dbReference type="EMBL" id="QHT05301.1"/>
    </source>
</evidence>
<proteinExistence type="predicted"/>
<sequence length="180" mass="20459">MAQAHPKNMNNSKTITNDVMYTTNLLEMKVILSMNQIGTNMTKKNLQNTISHFISGKCIEEGYVQPNTINIKSYSSGIMKKDKIEFHVVFECKTYNPVEGSWIHNCKVQSVTKAGIHANVHDKQSNIPATVFIIRDHFIGNTQFNEVKEQDLIDVKVIGTRFELNDSCIEILGNLMPRKK</sequence>
<accession>A0A6C0CLF7</accession>
<reference evidence="1" key="1">
    <citation type="journal article" date="2020" name="Nature">
        <title>Giant virus diversity and host interactions through global metagenomics.</title>
        <authorList>
            <person name="Schulz F."/>
            <person name="Roux S."/>
            <person name="Paez-Espino D."/>
            <person name="Jungbluth S."/>
            <person name="Walsh D.A."/>
            <person name="Denef V.J."/>
            <person name="McMahon K.D."/>
            <person name="Konstantinidis K.T."/>
            <person name="Eloe-Fadrosh E.A."/>
            <person name="Kyrpides N.C."/>
            <person name="Woyke T."/>
        </authorList>
    </citation>
    <scope>NUCLEOTIDE SEQUENCE</scope>
    <source>
        <strain evidence="1">GVMAG-M-3300021375-17</strain>
    </source>
</reference>
<dbReference type="EMBL" id="MN739452">
    <property type="protein sequence ID" value="QHT05301.1"/>
    <property type="molecule type" value="Genomic_DNA"/>
</dbReference>
<organism evidence="1">
    <name type="scientific">viral metagenome</name>
    <dbReference type="NCBI Taxonomy" id="1070528"/>
    <lineage>
        <taxon>unclassified sequences</taxon>
        <taxon>metagenomes</taxon>
        <taxon>organismal metagenomes</taxon>
    </lineage>
</organism>
<name>A0A6C0CLF7_9ZZZZ</name>
<protein>
    <submittedName>
        <fullName evidence="1">Uncharacterized protein</fullName>
    </submittedName>
</protein>
<dbReference type="AlphaFoldDB" id="A0A6C0CLF7"/>